<dbReference type="EMBL" id="LT607411">
    <property type="protein sequence ID" value="SCF02269.1"/>
    <property type="molecule type" value="Genomic_DNA"/>
</dbReference>
<dbReference type="GO" id="GO:0005829">
    <property type="term" value="C:cytosol"/>
    <property type="evidence" value="ECO:0007669"/>
    <property type="project" value="TreeGrafter"/>
</dbReference>
<dbReference type="Proteomes" id="UP000198242">
    <property type="component" value="Chromosome I"/>
</dbReference>
<gene>
    <name evidence="2" type="ORF">GA0074695_2923</name>
</gene>
<dbReference type="PANTHER" id="PTHR38444:SF1">
    <property type="entry name" value="ENTEROBACTIN BIOSYNTHESIS PROTEIN YBDZ"/>
    <property type="match status" value="1"/>
</dbReference>
<reference evidence="3" key="1">
    <citation type="submission" date="2016-06" db="EMBL/GenBank/DDBJ databases">
        <authorList>
            <person name="Varghese N."/>
            <person name="Submissions Spin"/>
        </authorList>
    </citation>
    <scope>NUCLEOTIDE SEQUENCE [LARGE SCALE GENOMIC DNA]</scope>
    <source>
        <strain evidence="3">DSM 43909</strain>
    </source>
</reference>
<dbReference type="PANTHER" id="PTHR38444">
    <property type="entry name" value="ENTEROBACTIN BIOSYNTHESIS PROTEIN YBDZ"/>
    <property type="match status" value="1"/>
</dbReference>
<accession>A0A1C4X1E4</accession>
<dbReference type="InterPro" id="IPR005153">
    <property type="entry name" value="MbtH-like_dom"/>
</dbReference>
<dbReference type="InterPro" id="IPR038020">
    <property type="entry name" value="MbtH-like_sf"/>
</dbReference>
<evidence type="ECO:0000259" key="1">
    <source>
        <dbReference type="SMART" id="SM00923"/>
    </source>
</evidence>
<feature type="domain" description="MbtH-like" evidence="1">
    <location>
        <begin position="11"/>
        <end position="61"/>
    </location>
</feature>
<dbReference type="Gene3D" id="3.90.820.10">
    <property type="entry name" value="Structural Genomics, Unknown Function 30-nov-00 1gh9 Mol_id"/>
    <property type="match status" value="1"/>
</dbReference>
<keyword evidence="3" id="KW-1185">Reference proteome</keyword>
<dbReference type="SUPFAM" id="SSF160582">
    <property type="entry name" value="MbtH-like"/>
    <property type="match status" value="1"/>
</dbReference>
<dbReference type="AlphaFoldDB" id="A0A1C4X1E4"/>
<name>A0A1C4X1E4_MICVI</name>
<evidence type="ECO:0000313" key="2">
    <source>
        <dbReference type="EMBL" id="SCF02269.1"/>
    </source>
</evidence>
<protein>
    <submittedName>
        <fullName evidence="2">Uncharacterized conserved protein YbdZ, MbtH family</fullName>
    </submittedName>
</protein>
<dbReference type="GO" id="GO:0019290">
    <property type="term" value="P:siderophore biosynthetic process"/>
    <property type="evidence" value="ECO:0007669"/>
    <property type="project" value="TreeGrafter"/>
</dbReference>
<proteinExistence type="predicted"/>
<sequence length="97" mass="10452">MKGTGDPLMPNPFDDPSGQFLVLVNDEEQYSLWPDFADVPSGWTVAFGAAGRPACVDFIREAWTDLRPRSLRRQLGETATDRVLINAGSDAAAGAPS</sequence>
<organism evidence="2 3">
    <name type="scientific">Micromonospora viridifaciens</name>
    <dbReference type="NCBI Taxonomy" id="1881"/>
    <lineage>
        <taxon>Bacteria</taxon>
        <taxon>Bacillati</taxon>
        <taxon>Actinomycetota</taxon>
        <taxon>Actinomycetes</taxon>
        <taxon>Micromonosporales</taxon>
        <taxon>Micromonosporaceae</taxon>
        <taxon>Micromonospora</taxon>
    </lineage>
</organism>
<dbReference type="InterPro" id="IPR037407">
    <property type="entry name" value="MLP_fam"/>
</dbReference>
<dbReference type="Pfam" id="PF03621">
    <property type="entry name" value="MbtH"/>
    <property type="match status" value="1"/>
</dbReference>
<dbReference type="SMART" id="SM00923">
    <property type="entry name" value="MbtH"/>
    <property type="match status" value="1"/>
</dbReference>
<evidence type="ECO:0000313" key="3">
    <source>
        <dbReference type="Proteomes" id="UP000198242"/>
    </source>
</evidence>